<dbReference type="SUPFAM" id="SSF102588">
    <property type="entry name" value="LmbE-like"/>
    <property type="match status" value="1"/>
</dbReference>
<protein>
    <submittedName>
        <fullName evidence="2">N-acetylglucosaminyl deacetylase, LmbE family</fullName>
    </submittedName>
</protein>
<dbReference type="Proteomes" id="UP000198348">
    <property type="component" value="Unassembled WGS sequence"/>
</dbReference>
<organism evidence="2 3">
    <name type="scientific">Haloechinothrix alba</name>
    <dbReference type="NCBI Taxonomy" id="664784"/>
    <lineage>
        <taxon>Bacteria</taxon>
        <taxon>Bacillati</taxon>
        <taxon>Actinomycetota</taxon>
        <taxon>Actinomycetes</taxon>
        <taxon>Pseudonocardiales</taxon>
        <taxon>Pseudonocardiaceae</taxon>
        <taxon>Haloechinothrix</taxon>
    </lineage>
</organism>
<dbReference type="Pfam" id="PF02585">
    <property type="entry name" value="PIG-L"/>
    <property type="match status" value="1"/>
</dbReference>
<dbReference type="RefSeq" id="WP_176439897.1">
    <property type="nucleotide sequence ID" value="NZ_FZNW01000009.1"/>
</dbReference>
<keyword evidence="3" id="KW-1185">Reference proteome</keyword>
<proteinExistence type="predicted"/>
<dbReference type="PANTHER" id="PTHR12993">
    <property type="entry name" value="N-ACETYLGLUCOSAMINYL-PHOSPHATIDYLINOSITOL DE-N-ACETYLASE-RELATED"/>
    <property type="match status" value="1"/>
</dbReference>
<accession>A0A238X3Z6</accession>
<reference evidence="2 3" key="1">
    <citation type="submission" date="2017-06" db="EMBL/GenBank/DDBJ databases">
        <authorList>
            <person name="Kim H.J."/>
            <person name="Triplett B.A."/>
        </authorList>
    </citation>
    <scope>NUCLEOTIDE SEQUENCE [LARGE SCALE GENOMIC DNA]</scope>
    <source>
        <strain evidence="2 3">DSM 45207</strain>
    </source>
</reference>
<gene>
    <name evidence="2" type="ORF">SAMN06265360_10926</name>
</gene>
<dbReference type="GO" id="GO:0016137">
    <property type="term" value="P:glycoside metabolic process"/>
    <property type="evidence" value="ECO:0007669"/>
    <property type="project" value="UniProtKB-ARBA"/>
</dbReference>
<dbReference type="InterPro" id="IPR003737">
    <property type="entry name" value="GlcNAc_PI_deacetylase-related"/>
</dbReference>
<evidence type="ECO:0000313" key="2">
    <source>
        <dbReference type="EMBL" id="SNR53410.1"/>
    </source>
</evidence>
<evidence type="ECO:0000256" key="1">
    <source>
        <dbReference type="ARBA" id="ARBA00022833"/>
    </source>
</evidence>
<dbReference type="InterPro" id="IPR024078">
    <property type="entry name" value="LmbE-like_dom_sf"/>
</dbReference>
<dbReference type="Gene3D" id="3.40.50.10320">
    <property type="entry name" value="LmbE-like"/>
    <property type="match status" value="1"/>
</dbReference>
<keyword evidence="1" id="KW-0862">Zinc</keyword>
<dbReference type="PANTHER" id="PTHR12993:SF29">
    <property type="entry name" value="BLR3841 PROTEIN"/>
    <property type="match status" value="1"/>
</dbReference>
<dbReference type="AlphaFoldDB" id="A0A238X3Z6"/>
<name>A0A238X3Z6_9PSEU</name>
<evidence type="ECO:0000313" key="3">
    <source>
        <dbReference type="Proteomes" id="UP000198348"/>
    </source>
</evidence>
<sequence>MQPFSDDFLAAQRVLVIAPHADDETYGCAGTMARVKALGGEVYVVLASVADLDHYGTDGSDARTKLVTGSTRLAEFDAVMTALKVDDWDVLFTDEHTHMALDTVPRKRLVTLLESAGRLAIDTVEPTMLMIPAPSYNQDHEALYQACITATRPGAPGQKYTVPFVLSYDHFSLCWPVTETRFQPNIYIDVSEYLDVKIAALRMHASQVRDELYFGSPESVDLQTRVRGREVSVAAAEAFCLLRGVV</sequence>
<dbReference type="EMBL" id="FZNW01000009">
    <property type="protein sequence ID" value="SNR53410.1"/>
    <property type="molecule type" value="Genomic_DNA"/>
</dbReference>
<dbReference type="GO" id="GO:0016811">
    <property type="term" value="F:hydrolase activity, acting on carbon-nitrogen (but not peptide) bonds, in linear amides"/>
    <property type="evidence" value="ECO:0007669"/>
    <property type="project" value="TreeGrafter"/>
</dbReference>